<keyword evidence="4" id="KW-1185">Reference proteome</keyword>
<protein>
    <recommendedName>
        <fullName evidence="5">Pectate lyase superfamily protein domain-containing protein</fullName>
    </recommendedName>
</protein>
<evidence type="ECO:0000256" key="2">
    <source>
        <dbReference type="ARBA" id="ARBA00022844"/>
    </source>
</evidence>
<proteinExistence type="predicted"/>
<organism evidence="3 4">
    <name type="scientific">Vibrio phage vB_VspP_pVa5</name>
    <dbReference type="NCBI Taxonomy" id="1913109"/>
    <lineage>
        <taxon>Viruses</taxon>
        <taxon>Duplodnaviria</taxon>
        <taxon>Heunggongvirae</taxon>
        <taxon>Uroviricota</taxon>
        <taxon>Caudoviricetes</taxon>
        <taxon>Schitoviridae</taxon>
        <taxon>Pontosvirinae</taxon>
        <taxon>Galateavirus</taxon>
        <taxon>Galateavirus PVA5</taxon>
    </lineage>
</organism>
<keyword evidence="2" id="KW-0946">Virion</keyword>
<evidence type="ECO:0000313" key="3">
    <source>
        <dbReference type="EMBL" id="APC46030.1"/>
    </source>
</evidence>
<reference evidence="3 4" key="1">
    <citation type="journal article" date="2017" name="Viruses">
        <title>Stumbling across the Same Phage: Comparative Genomics of Widespread Temperate Phages Infecting the Fish Pathogen Vibrio anguillarum.</title>
        <authorList>
            <person name="Kalatzis P.G."/>
            <person name="Rorbo N.I."/>
            <person name="Castillo D."/>
            <person name="Mauritzen J.J."/>
            <person name="Jorgensen J."/>
            <person name="Kokkari C."/>
            <person name="Zhang F."/>
            <person name="Katharios P."/>
            <person name="Middelboe M."/>
        </authorList>
    </citation>
    <scope>NUCLEOTIDE SEQUENCE [LARGE SCALE GENOMIC DNA]</scope>
</reference>
<dbReference type="SUPFAM" id="SSF51126">
    <property type="entry name" value="Pectin lyase-like"/>
    <property type="match status" value="1"/>
</dbReference>
<dbReference type="InterPro" id="IPR011050">
    <property type="entry name" value="Pectin_lyase_fold/virulence"/>
</dbReference>
<dbReference type="InterPro" id="IPR012334">
    <property type="entry name" value="Pectin_lyas_fold"/>
</dbReference>
<dbReference type="GO" id="GO:0019058">
    <property type="term" value="P:viral life cycle"/>
    <property type="evidence" value="ECO:0007669"/>
    <property type="project" value="UniProtKB-ARBA"/>
</dbReference>
<dbReference type="Gene3D" id="2.160.20.10">
    <property type="entry name" value="Single-stranded right-handed beta-helix, Pectin lyase-like"/>
    <property type="match status" value="1"/>
</dbReference>
<dbReference type="GO" id="GO:0051701">
    <property type="term" value="P:biological process involved in interaction with host"/>
    <property type="evidence" value="ECO:0007669"/>
    <property type="project" value="UniProtKB-ARBA"/>
</dbReference>
<evidence type="ECO:0000256" key="1">
    <source>
        <dbReference type="ARBA" id="ARBA00004328"/>
    </source>
</evidence>
<gene>
    <name evidence="3" type="ORF">vBVspPpVa5_0007</name>
</gene>
<dbReference type="GO" id="GO:0044423">
    <property type="term" value="C:virion component"/>
    <property type="evidence" value="ECO:0007669"/>
    <property type="project" value="UniProtKB-KW"/>
</dbReference>
<dbReference type="Proteomes" id="UP000225978">
    <property type="component" value="Segment"/>
</dbReference>
<dbReference type="EMBL" id="KX889068">
    <property type="protein sequence ID" value="APC46030.1"/>
    <property type="molecule type" value="Genomic_DNA"/>
</dbReference>
<sequence>MTTKVNNRMIEGSTINVLDFGAVGDGLTDDYDALVNAFAEFSATGGILSFEEGKTYYIDRYRDTGNTNRNLALTGVTGTTILGNGATIKFRGDFHRSGPDQRGLGLSMIDLNDVQVYNLNLEGGVQTTTRDPGVTEAGGSGFFIQGCKNMSMFECSATDFWTDGFQVTSSGTAPSLTASQGVTLHNCEAHRCARNNISLIQIRGFTANYFRASDAGRTGTYDYHLPASNTWIEPNYRPDTLPTFVDELTGEITFNQLQTDNAIGSEYGASGSLEIGRVVFEGGNLAAADDAVGGTGNPEWAVLVVGADTTFRNMTFKLDTPNAPHIHYLHNDNNGSFIIKDSVIRTNGRGIYRPSSSSSRKFIVMGCLFDCRHTTQGGSVAAPSETDMLTPSLWNMDRHCYFVNNEIRYAAAMYGNRTGRIYGGNVSALFCKENNWWSPDWNTGLTVNDYLAPVLQTRKTRDEYFRNWSSTGVRPTATSNMTSAFYESPLSADYVAT</sequence>
<evidence type="ECO:0000313" key="4">
    <source>
        <dbReference type="Proteomes" id="UP000225978"/>
    </source>
</evidence>
<evidence type="ECO:0008006" key="5">
    <source>
        <dbReference type="Google" id="ProtNLM"/>
    </source>
</evidence>
<comment type="subcellular location">
    <subcellularLocation>
        <location evidence="1">Virion</location>
    </subcellularLocation>
</comment>
<name>A0A1J0GV21_9CAUD</name>
<accession>A0A1J0GV21</accession>